<feature type="domain" description="Glycine zipper" evidence="1">
    <location>
        <begin position="28"/>
        <end position="69"/>
    </location>
</feature>
<reference evidence="2 3" key="1">
    <citation type="submission" date="2023-05" db="EMBL/GenBank/DDBJ databases">
        <title>Chelatococcus sp. nov., a moderately thermophilic bacterium isolated from hot spring microbial mat.</title>
        <authorList>
            <person name="Hu C.-J."/>
            <person name="Li W.-J."/>
        </authorList>
    </citation>
    <scope>NUCLEOTIDE SEQUENCE [LARGE SCALE GENOMIC DNA]</scope>
    <source>
        <strain evidence="2 3">SYSU G07232</strain>
    </source>
</reference>
<sequence length="87" mass="8292">MKKALVFAAVALGLAACNPNNPGDRAVGGALIGGGAGALVGGLASGTAGGALVGGAIGAAGGAMIGAATAPKCRSYYYRGRRYEECY</sequence>
<dbReference type="Pfam" id="PF13488">
    <property type="entry name" value="Gly-zipper_Omp"/>
    <property type="match status" value="1"/>
</dbReference>
<protein>
    <recommendedName>
        <fullName evidence="1">Glycine zipper domain-containing protein</fullName>
    </recommendedName>
</protein>
<dbReference type="EMBL" id="JASJEV010000010">
    <property type="protein sequence ID" value="MDJ1159521.1"/>
    <property type="molecule type" value="Genomic_DNA"/>
</dbReference>
<name>A0ABT7ALQ2_9HYPH</name>
<dbReference type="InterPro" id="IPR039567">
    <property type="entry name" value="Gly-zipper"/>
</dbReference>
<accession>A0ABT7ALQ2</accession>
<gene>
    <name evidence="2" type="ORF">QNA08_14890</name>
</gene>
<comment type="caution">
    <text evidence="2">The sequence shown here is derived from an EMBL/GenBank/DDBJ whole genome shotgun (WGS) entry which is preliminary data.</text>
</comment>
<evidence type="ECO:0000313" key="3">
    <source>
        <dbReference type="Proteomes" id="UP001321492"/>
    </source>
</evidence>
<dbReference type="PROSITE" id="PS51257">
    <property type="entry name" value="PROKAR_LIPOPROTEIN"/>
    <property type="match status" value="1"/>
</dbReference>
<dbReference type="RefSeq" id="WP_283741519.1">
    <property type="nucleotide sequence ID" value="NZ_JASJEV010000010.1"/>
</dbReference>
<dbReference type="Proteomes" id="UP001321492">
    <property type="component" value="Unassembled WGS sequence"/>
</dbReference>
<organism evidence="2 3">
    <name type="scientific">Chelatococcus albus</name>
    <dbReference type="NCBI Taxonomy" id="3047466"/>
    <lineage>
        <taxon>Bacteria</taxon>
        <taxon>Pseudomonadati</taxon>
        <taxon>Pseudomonadota</taxon>
        <taxon>Alphaproteobacteria</taxon>
        <taxon>Hyphomicrobiales</taxon>
        <taxon>Chelatococcaceae</taxon>
        <taxon>Chelatococcus</taxon>
    </lineage>
</organism>
<evidence type="ECO:0000313" key="2">
    <source>
        <dbReference type="EMBL" id="MDJ1159521.1"/>
    </source>
</evidence>
<evidence type="ECO:0000259" key="1">
    <source>
        <dbReference type="Pfam" id="PF13488"/>
    </source>
</evidence>
<keyword evidence="3" id="KW-1185">Reference proteome</keyword>
<proteinExistence type="predicted"/>